<reference evidence="5 6" key="1">
    <citation type="submission" date="2019-03" db="EMBL/GenBank/DDBJ databases">
        <title>Genomic Encyclopedia of Type Strains, Phase IV (KMG-IV): sequencing the most valuable type-strain genomes for metagenomic binning, comparative biology and taxonomic classification.</title>
        <authorList>
            <person name="Goeker M."/>
        </authorList>
    </citation>
    <scope>NUCLEOTIDE SEQUENCE [LARGE SCALE GENOMIC DNA]</scope>
    <source>
        <strain evidence="5 6">DSM 102852</strain>
    </source>
</reference>
<gene>
    <name evidence="5" type="ORF">DFR44_1324</name>
</gene>
<dbReference type="InterPro" id="IPR002508">
    <property type="entry name" value="MurNAc-LAA_cat"/>
</dbReference>
<protein>
    <recommendedName>
        <fullName evidence="2">N-acetylmuramoyl-L-alanine amidase</fullName>
        <ecNumber evidence="2">3.5.1.28</ecNumber>
    </recommendedName>
</protein>
<evidence type="ECO:0000256" key="3">
    <source>
        <dbReference type="ARBA" id="ARBA00022801"/>
    </source>
</evidence>
<evidence type="ECO:0000313" key="6">
    <source>
        <dbReference type="Proteomes" id="UP000294480"/>
    </source>
</evidence>
<dbReference type="PANTHER" id="PTHR30404:SF0">
    <property type="entry name" value="N-ACETYLMURAMOYL-L-ALANINE AMIDASE AMIC"/>
    <property type="match status" value="1"/>
</dbReference>
<dbReference type="PANTHER" id="PTHR30404">
    <property type="entry name" value="N-ACETYLMURAMOYL-L-ALANINE AMIDASE"/>
    <property type="match status" value="1"/>
</dbReference>
<dbReference type="OrthoDB" id="8525541at2"/>
<dbReference type="CDD" id="cd02696">
    <property type="entry name" value="MurNAc-LAA"/>
    <property type="match status" value="1"/>
</dbReference>
<dbReference type="GO" id="GO:0008745">
    <property type="term" value="F:N-acetylmuramoyl-L-alanine amidase activity"/>
    <property type="evidence" value="ECO:0007669"/>
    <property type="project" value="UniProtKB-EC"/>
</dbReference>
<dbReference type="Pfam" id="PF01520">
    <property type="entry name" value="Amidase_3"/>
    <property type="match status" value="1"/>
</dbReference>
<proteinExistence type="predicted"/>
<feature type="domain" description="MurNAc-LAA" evidence="4">
    <location>
        <begin position="105"/>
        <end position="242"/>
    </location>
</feature>
<evidence type="ECO:0000256" key="2">
    <source>
        <dbReference type="ARBA" id="ARBA00011901"/>
    </source>
</evidence>
<dbReference type="EC" id="3.5.1.28" evidence="2"/>
<keyword evidence="3" id="KW-0378">Hydrolase</keyword>
<dbReference type="EMBL" id="SNZE01000032">
    <property type="protein sequence ID" value="TDR28865.1"/>
    <property type="molecule type" value="Genomic_DNA"/>
</dbReference>
<dbReference type="InterPro" id="IPR050695">
    <property type="entry name" value="N-acetylmuramoyl_amidase_3"/>
</dbReference>
<evidence type="ECO:0000259" key="4">
    <source>
        <dbReference type="SMART" id="SM00646"/>
    </source>
</evidence>
<accession>A0A4R6Y0N6</accession>
<dbReference type="SMART" id="SM00646">
    <property type="entry name" value="Ami_3"/>
    <property type="match status" value="1"/>
</dbReference>
<sequence>MTLKNTLKILLNDTLNKKIMSFGLSWRVVALFLLTPALTNANPYVVLDTGHMPSRPGAMGATGQVEYQYNLNMSTAVAHQLEQTGVRVLRIAADGNDIELKDRSTQAPDADVFVSIHHDSMPQEWIDEGRNKTLSGFSIFVSKKNPQFDKSLACAQNIGAQLLSIKETPSLYHASEKAGQSRPFLDEQLGVHQFDDLVVLKTAPIPAVLVEIGVIVNPSEAVRLSHKRTIKTISHAIAQGIQTCIQNANNPQTASLNTQSSPH</sequence>
<keyword evidence="6" id="KW-1185">Reference proteome</keyword>
<evidence type="ECO:0000313" key="5">
    <source>
        <dbReference type="EMBL" id="TDR28865.1"/>
    </source>
</evidence>
<dbReference type="GO" id="GO:0030288">
    <property type="term" value="C:outer membrane-bounded periplasmic space"/>
    <property type="evidence" value="ECO:0007669"/>
    <property type="project" value="TreeGrafter"/>
</dbReference>
<dbReference type="AlphaFoldDB" id="A0A4R6Y0N6"/>
<dbReference type="Proteomes" id="UP000294480">
    <property type="component" value="Unassembled WGS sequence"/>
</dbReference>
<dbReference type="GO" id="GO:0009253">
    <property type="term" value="P:peptidoglycan catabolic process"/>
    <property type="evidence" value="ECO:0007669"/>
    <property type="project" value="InterPro"/>
</dbReference>
<comment type="caution">
    <text evidence="5">The sequence shown here is derived from an EMBL/GenBank/DDBJ whole genome shotgun (WGS) entry which is preliminary data.</text>
</comment>
<dbReference type="SUPFAM" id="SSF53187">
    <property type="entry name" value="Zn-dependent exopeptidases"/>
    <property type="match status" value="1"/>
</dbReference>
<organism evidence="5 6">
    <name type="scientific">Hydromonas duriensis</name>
    <dbReference type="NCBI Taxonomy" id="1527608"/>
    <lineage>
        <taxon>Bacteria</taxon>
        <taxon>Pseudomonadati</taxon>
        <taxon>Pseudomonadota</taxon>
        <taxon>Betaproteobacteria</taxon>
        <taxon>Burkholderiales</taxon>
        <taxon>Burkholderiaceae</taxon>
        <taxon>Hydromonas</taxon>
    </lineage>
</organism>
<evidence type="ECO:0000256" key="1">
    <source>
        <dbReference type="ARBA" id="ARBA00001561"/>
    </source>
</evidence>
<dbReference type="Gene3D" id="3.40.630.40">
    <property type="entry name" value="Zn-dependent exopeptidases"/>
    <property type="match status" value="1"/>
</dbReference>
<name>A0A4R6Y0N6_9BURK</name>
<comment type="catalytic activity">
    <reaction evidence="1">
        <text>Hydrolyzes the link between N-acetylmuramoyl residues and L-amino acid residues in certain cell-wall glycopeptides.</text>
        <dbReference type="EC" id="3.5.1.28"/>
    </reaction>
</comment>